<accession>A0A8T2ZLA5</accession>
<proteinExistence type="predicted"/>
<dbReference type="NCBIfam" id="TIGR01053">
    <property type="entry name" value="LSD1"/>
    <property type="match status" value="3"/>
</dbReference>
<evidence type="ECO:0000259" key="2">
    <source>
        <dbReference type="Pfam" id="PF06943"/>
    </source>
</evidence>
<evidence type="ECO:0000256" key="1">
    <source>
        <dbReference type="SAM" id="MobiDB-lite"/>
    </source>
</evidence>
<evidence type="ECO:0000313" key="4">
    <source>
        <dbReference type="Proteomes" id="UP000807159"/>
    </source>
</evidence>
<sequence>MTVATRGIEREIASLQLEEKKLVAEIKQTAKTGNEASLLNAATKILARQLVRLRQQITNLQGSRAQIRGVATHTQALYASTSISTGMKGATKAMVAMNKQMAPAKQAKVIKEFQMQSAKMEMTIEMMSEAIDETLDKDEAEEETKELTNQVLDEIGVDIASQLSSAPKGRIASKNAPNTVSREEEEDRQREMQSQVVCRGCASVLLYPSGASNVCCALCSTVTSIPSPGMDTAQLICRGCRSLLMYPHGATTVRCSCCHVVNIAPGYNQAAHVNCGNCRTALMYPNGSPSVKCPVCHYVTNVSMANMRIPLPANRPNGIGGTAPSTSMPLPHSQTQTVVVENPMSVDESGKLVSNVVVGVTTEKK</sequence>
<gene>
    <name evidence="3" type="ORF">H0E87_000071</name>
</gene>
<comment type="caution">
    <text evidence="3">The sequence shown here is derived from an EMBL/GenBank/DDBJ whole genome shotgun (WGS) entry which is preliminary data.</text>
</comment>
<dbReference type="Proteomes" id="UP000807159">
    <property type="component" value="Chromosome 1"/>
</dbReference>
<dbReference type="Gene3D" id="6.10.140.1230">
    <property type="match status" value="1"/>
</dbReference>
<feature type="domain" description="Zinc finger LSD1-type" evidence="2">
    <location>
        <begin position="198"/>
        <end position="222"/>
    </location>
</feature>
<dbReference type="Pfam" id="PF03357">
    <property type="entry name" value="Snf7"/>
    <property type="match status" value="1"/>
</dbReference>
<dbReference type="PANTHER" id="PTHR10476">
    <property type="entry name" value="CHARGED MULTIVESICULAR BODY PROTEIN"/>
    <property type="match status" value="1"/>
</dbReference>
<dbReference type="EMBL" id="JACEGQ020000001">
    <property type="protein sequence ID" value="KAH8518110.1"/>
    <property type="molecule type" value="Genomic_DNA"/>
</dbReference>
<protein>
    <recommendedName>
        <fullName evidence="2">Zinc finger LSD1-type domain-containing protein</fullName>
    </recommendedName>
</protein>
<name>A0A8T2ZLA5_POPDE</name>
<dbReference type="AlphaFoldDB" id="A0A8T2ZLA5"/>
<reference evidence="3" key="1">
    <citation type="journal article" date="2021" name="J. Hered.">
        <title>Genome Assembly of Salicaceae Populus deltoides (Eastern Cottonwood) I-69 Based on Nanopore Sequencing and Hi-C Technologies.</title>
        <authorList>
            <person name="Bai S."/>
            <person name="Wu H."/>
            <person name="Zhang J."/>
            <person name="Pan Z."/>
            <person name="Zhao W."/>
            <person name="Li Z."/>
            <person name="Tong C."/>
        </authorList>
    </citation>
    <scope>NUCLEOTIDE SEQUENCE</scope>
    <source>
        <tissue evidence="3">Leaf</tissue>
    </source>
</reference>
<dbReference type="GO" id="GO:0007034">
    <property type="term" value="P:vacuolar transport"/>
    <property type="evidence" value="ECO:0007669"/>
    <property type="project" value="InterPro"/>
</dbReference>
<dbReference type="InterPro" id="IPR005024">
    <property type="entry name" value="Snf7_fam"/>
</dbReference>
<dbReference type="Pfam" id="PF06943">
    <property type="entry name" value="zf-LSD1"/>
    <property type="match status" value="3"/>
</dbReference>
<feature type="region of interest" description="Disordered" evidence="1">
    <location>
        <begin position="168"/>
        <end position="188"/>
    </location>
</feature>
<organism evidence="3 4">
    <name type="scientific">Populus deltoides</name>
    <name type="common">Eastern poplar</name>
    <name type="synonym">Eastern cottonwood</name>
    <dbReference type="NCBI Taxonomy" id="3696"/>
    <lineage>
        <taxon>Eukaryota</taxon>
        <taxon>Viridiplantae</taxon>
        <taxon>Streptophyta</taxon>
        <taxon>Embryophyta</taxon>
        <taxon>Tracheophyta</taxon>
        <taxon>Spermatophyta</taxon>
        <taxon>Magnoliopsida</taxon>
        <taxon>eudicotyledons</taxon>
        <taxon>Gunneridae</taxon>
        <taxon>Pentapetalae</taxon>
        <taxon>rosids</taxon>
        <taxon>fabids</taxon>
        <taxon>Malpighiales</taxon>
        <taxon>Salicaceae</taxon>
        <taxon>Saliceae</taxon>
        <taxon>Populus</taxon>
    </lineage>
</organism>
<dbReference type="InterPro" id="IPR005735">
    <property type="entry name" value="Znf_LSD1"/>
</dbReference>
<evidence type="ECO:0000313" key="3">
    <source>
        <dbReference type="EMBL" id="KAH8518110.1"/>
    </source>
</evidence>
<keyword evidence="4" id="KW-1185">Reference proteome</keyword>
<feature type="domain" description="Zinc finger LSD1-type" evidence="2">
    <location>
        <begin position="275"/>
        <end position="299"/>
    </location>
</feature>
<feature type="domain" description="Zinc finger LSD1-type" evidence="2">
    <location>
        <begin position="237"/>
        <end position="261"/>
    </location>
</feature>